<dbReference type="InterPro" id="IPR010982">
    <property type="entry name" value="Lambda_DNA-bd_dom_sf"/>
</dbReference>
<sequence>MNIDLSGWGQQPPEFIQVLVMLVKETGSKKAAASRIGIDRASVSTLLANKYPANIARMEQKIMAYCATVECPVLGMIESAECQKQREMPFISSNPQRIALYRACRSCSRNPESRENSHD</sequence>
<keyword evidence="2" id="KW-1185">Reference proteome</keyword>
<reference evidence="2" key="1">
    <citation type="submission" date="2016-10" db="EMBL/GenBank/DDBJ databases">
        <authorList>
            <person name="Varghese N."/>
            <person name="Submissions S."/>
        </authorList>
    </citation>
    <scope>NUCLEOTIDE SEQUENCE [LARGE SCALE GENOMIC DNA]</scope>
    <source>
        <strain evidence="2">DSM 18887</strain>
    </source>
</reference>
<dbReference type="RefSeq" id="WP_091354469.1">
    <property type="nucleotide sequence ID" value="NZ_AP025284.1"/>
</dbReference>
<dbReference type="Gene3D" id="1.10.260.40">
    <property type="entry name" value="lambda repressor-like DNA-binding domains"/>
    <property type="match status" value="1"/>
</dbReference>
<accession>A0A1H9EE61</accession>
<dbReference type="OrthoDB" id="7358102at2"/>
<protein>
    <recommendedName>
        <fullName evidence="3">Transcriptional regulator</fullName>
    </recommendedName>
</protein>
<organism evidence="1 2">
    <name type="scientific">Amphritea atlantica</name>
    <dbReference type="NCBI Taxonomy" id="355243"/>
    <lineage>
        <taxon>Bacteria</taxon>
        <taxon>Pseudomonadati</taxon>
        <taxon>Pseudomonadota</taxon>
        <taxon>Gammaproteobacteria</taxon>
        <taxon>Oceanospirillales</taxon>
        <taxon>Oceanospirillaceae</taxon>
        <taxon>Amphritea</taxon>
    </lineage>
</organism>
<gene>
    <name evidence="1" type="ORF">SAMN03080615_00854</name>
</gene>
<dbReference type="GO" id="GO:0003677">
    <property type="term" value="F:DNA binding"/>
    <property type="evidence" value="ECO:0007669"/>
    <property type="project" value="InterPro"/>
</dbReference>
<evidence type="ECO:0000313" key="2">
    <source>
        <dbReference type="Proteomes" id="UP000198749"/>
    </source>
</evidence>
<name>A0A1H9EE61_9GAMM</name>
<dbReference type="STRING" id="355243.SAMN03080615_00854"/>
<evidence type="ECO:0008006" key="3">
    <source>
        <dbReference type="Google" id="ProtNLM"/>
    </source>
</evidence>
<proteinExistence type="predicted"/>
<dbReference type="EMBL" id="FOGB01000002">
    <property type="protein sequence ID" value="SEQ24010.1"/>
    <property type="molecule type" value="Genomic_DNA"/>
</dbReference>
<dbReference type="AlphaFoldDB" id="A0A1H9EE61"/>
<dbReference type="Proteomes" id="UP000198749">
    <property type="component" value="Unassembled WGS sequence"/>
</dbReference>
<evidence type="ECO:0000313" key="1">
    <source>
        <dbReference type="EMBL" id="SEQ24010.1"/>
    </source>
</evidence>